<proteinExistence type="predicted"/>
<gene>
    <name evidence="2" type="ORF">ACELLULO517_02425</name>
</gene>
<sequence length="178" mass="18898">MMRLVIMAVIACTGLICATVAQAAPNASASLTQPEKSQSVSIPTQLLGTWKIYAVAGSSPMFLQVDDSREMIGREIKIEPGQVSIWNAISGKPISADETTGTLTSVISEPGSMKKDHDFPDSAKVFDYVSIGLSHCASNGTPVPQGCPFLYFALNSKTGAVSFVPFAWGMAYMTRIGD</sequence>
<keyword evidence="1" id="KW-0732">Signal</keyword>
<reference evidence="2 3" key="1">
    <citation type="journal article" date="2021" name="Microorganisms">
        <title>Acidisoma silvae sp. nov. and Acidisomacellulosilytica sp. nov., Two Acidophilic Bacteria Isolated from Decaying Wood, Hydrolyzing Cellulose and Producing Poly-3-hydroxybutyrate.</title>
        <authorList>
            <person name="Mieszkin S."/>
            <person name="Pouder E."/>
            <person name="Uroz S."/>
            <person name="Simon-Colin C."/>
            <person name="Alain K."/>
        </authorList>
    </citation>
    <scope>NUCLEOTIDE SEQUENCE [LARGE SCALE GENOMIC DNA]</scope>
    <source>
        <strain evidence="2 3">HW T5.17</strain>
    </source>
</reference>
<accession>A0A964E2A1</accession>
<name>A0A964E2A1_9PROT</name>
<evidence type="ECO:0000256" key="1">
    <source>
        <dbReference type="SAM" id="SignalP"/>
    </source>
</evidence>
<keyword evidence="3" id="KW-1185">Reference proteome</keyword>
<comment type="caution">
    <text evidence="2">The sequence shown here is derived from an EMBL/GenBank/DDBJ whole genome shotgun (WGS) entry which is preliminary data.</text>
</comment>
<evidence type="ECO:0008006" key="4">
    <source>
        <dbReference type="Google" id="ProtNLM"/>
    </source>
</evidence>
<dbReference type="RefSeq" id="WP_227305548.1">
    <property type="nucleotide sequence ID" value="NZ_JAESVA010000001.1"/>
</dbReference>
<organism evidence="2 3">
    <name type="scientific">Acidisoma cellulosilyticum</name>
    <dbReference type="NCBI Taxonomy" id="2802395"/>
    <lineage>
        <taxon>Bacteria</taxon>
        <taxon>Pseudomonadati</taxon>
        <taxon>Pseudomonadota</taxon>
        <taxon>Alphaproteobacteria</taxon>
        <taxon>Acetobacterales</taxon>
        <taxon>Acidocellaceae</taxon>
        <taxon>Acidisoma</taxon>
    </lineage>
</organism>
<evidence type="ECO:0000313" key="2">
    <source>
        <dbReference type="EMBL" id="MCB8879074.1"/>
    </source>
</evidence>
<dbReference type="AlphaFoldDB" id="A0A964E2A1"/>
<evidence type="ECO:0000313" key="3">
    <source>
        <dbReference type="Proteomes" id="UP000721844"/>
    </source>
</evidence>
<feature type="signal peptide" evidence="1">
    <location>
        <begin position="1"/>
        <end position="23"/>
    </location>
</feature>
<feature type="chain" id="PRO_5037834781" description="Lipocalin-like domain-containing protein" evidence="1">
    <location>
        <begin position="24"/>
        <end position="178"/>
    </location>
</feature>
<dbReference type="EMBL" id="JAESVA010000001">
    <property type="protein sequence ID" value="MCB8879074.1"/>
    <property type="molecule type" value="Genomic_DNA"/>
</dbReference>
<protein>
    <recommendedName>
        <fullName evidence="4">Lipocalin-like domain-containing protein</fullName>
    </recommendedName>
</protein>
<dbReference type="Proteomes" id="UP000721844">
    <property type="component" value="Unassembled WGS sequence"/>
</dbReference>